<dbReference type="EMBL" id="JADKYB010000005">
    <property type="protein sequence ID" value="MBM9505333.1"/>
    <property type="molecule type" value="Genomic_DNA"/>
</dbReference>
<dbReference type="SUPFAM" id="SSF51735">
    <property type="entry name" value="NAD(P)-binding Rossmann-fold domains"/>
    <property type="match status" value="1"/>
</dbReference>
<dbReference type="Proteomes" id="UP000749040">
    <property type="component" value="Unassembled WGS sequence"/>
</dbReference>
<dbReference type="InterPro" id="IPR028939">
    <property type="entry name" value="P5C_Rdtase_cat_N"/>
</dbReference>
<dbReference type="Pfam" id="PF03807">
    <property type="entry name" value="F420_oxidored"/>
    <property type="match status" value="1"/>
</dbReference>
<feature type="domain" description="Pyrroline-5-carboxylate reductase catalytic N-terminal" evidence="2">
    <location>
        <begin position="2"/>
        <end position="96"/>
    </location>
</feature>
<organism evidence="3 4">
    <name type="scientific">Actinacidiphila acididurans</name>
    <dbReference type="NCBI Taxonomy" id="2784346"/>
    <lineage>
        <taxon>Bacteria</taxon>
        <taxon>Bacillati</taxon>
        <taxon>Actinomycetota</taxon>
        <taxon>Actinomycetes</taxon>
        <taxon>Kitasatosporales</taxon>
        <taxon>Streptomycetaceae</taxon>
        <taxon>Actinacidiphila</taxon>
    </lineage>
</organism>
<evidence type="ECO:0000256" key="1">
    <source>
        <dbReference type="ARBA" id="ARBA00023002"/>
    </source>
</evidence>
<keyword evidence="1" id="KW-0560">Oxidoreductase</keyword>
<accession>A0ABS2TPS1</accession>
<dbReference type="InterPro" id="IPR051267">
    <property type="entry name" value="STEAP_metalloreductase"/>
</dbReference>
<evidence type="ECO:0000313" key="3">
    <source>
        <dbReference type="EMBL" id="MBM9505333.1"/>
    </source>
</evidence>
<protein>
    <submittedName>
        <fullName evidence="3">NAD(P)-binding domain-containing protein</fullName>
    </submittedName>
</protein>
<evidence type="ECO:0000259" key="2">
    <source>
        <dbReference type="Pfam" id="PF03807"/>
    </source>
</evidence>
<dbReference type="InterPro" id="IPR036291">
    <property type="entry name" value="NAD(P)-bd_dom_sf"/>
</dbReference>
<keyword evidence="4" id="KW-1185">Reference proteome</keyword>
<dbReference type="RefSeq" id="WP_205357168.1">
    <property type="nucleotide sequence ID" value="NZ_JADKYB010000005.1"/>
</dbReference>
<dbReference type="Gene3D" id="3.40.50.720">
    <property type="entry name" value="NAD(P)-binding Rossmann-like Domain"/>
    <property type="match status" value="1"/>
</dbReference>
<comment type="caution">
    <text evidence="3">The sequence shown here is derived from an EMBL/GenBank/DDBJ whole genome shotgun (WGS) entry which is preliminary data.</text>
</comment>
<reference evidence="3 4" key="1">
    <citation type="submission" date="2021-01" db="EMBL/GenBank/DDBJ databases">
        <title>Streptomyces acididurans sp. nov., isolated from a peat swamp forest soil.</title>
        <authorList>
            <person name="Chantavorakit T."/>
            <person name="Duangmal K."/>
        </authorList>
    </citation>
    <scope>NUCLEOTIDE SEQUENCE [LARGE SCALE GENOMIC DNA]</scope>
    <source>
        <strain evidence="3 4">KK5PA1</strain>
    </source>
</reference>
<sequence length="219" mass="22181">MRIGILGNGALAVALGTVWDRAGHEVVIAGRSRDRAVVAASRIGGRARAADSPAEAVTGRDAVLLAVAWEGVPDILRAAGADAGSLAGTPLIDPTNAVEHGVGVLLPADGRAAAEHIADWAPGAQVVKGFHLFPAEQWGTGGEPVTVVLAGDEEPALRTVSTLVRDAGGHPTVLGSLNRARQLEEVAGFVIALAFSGQDPNAAIPRVPVLTKEQSATAG</sequence>
<proteinExistence type="predicted"/>
<evidence type="ECO:0000313" key="4">
    <source>
        <dbReference type="Proteomes" id="UP000749040"/>
    </source>
</evidence>
<name>A0ABS2TPS1_9ACTN</name>
<dbReference type="PANTHER" id="PTHR14239">
    <property type="entry name" value="DUDULIN-RELATED"/>
    <property type="match status" value="1"/>
</dbReference>
<gene>
    <name evidence="3" type="ORF">ITX44_12405</name>
</gene>